<dbReference type="OrthoDB" id="9806213at2"/>
<keyword evidence="2" id="KW-1185">Reference proteome</keyword>
<evidence type="ECO:0000313" key="1">
    <source>
        <dbReference type="EMBL" id="RMI44499.1"/>
    </source>
</evidence>
<name>A0A3M2M4H7_9ACTN</name>
<accession>A0A3M2M4H7</accession>
<sequence length="123" mass="12820">MDKAEVSGREYALLPIFSVTSKGATARAIALPGRAMLVLKGSRAVAHNAEGFGKGKPYYGLRAGLISKKHLAEDGDPDSLIATRDLLFGSPTAALTVMFGGGGSGPAHWKTSDGRTYKEVIGD</sequence>
<gene>
    <name evidence="1" type="ORF">EBO15_12705</name>
</gene>
<dbReference type="EMBL" id="RFFG01000018">
    <property type="protein sequence ID" value="RMI44499.1"/>
    <property type="molecule type" value="Genomic_DNA"/>
</dbReference>
<protein>
    <submittedName>
        <fullName evidence="1">DUF4357 domain-containing protein</fullName>
    </submittedName>
</protein>
<evidence type="ECO:0000313" key="2">
    <source>
        <dbReference type="Proteomes" id="UP000282674"/>
    </source>
</evidence>
<dbReference type="RefSeq" id="WP_122194561.1">
    <property type="nucleotide sequence ID" value="NZ_JBHSKC010000006.1"/>
</dbReference>
<comment type="caution">
    <text evidence="1">The sequence shown here is derived from an EMBL/GenBank/DDBJ whole genome shotgun (WGS) entry which is preliminary data.</text>
</comment>
<dbReference type="AlphaFoldDB" id="A0A3M2M4H7"/>
<dbReference type="Proteomes" id="UP000282674">
    <property type="component" value="Unassembled WGS sequence"/>
</dbReference>
<reference evidence="1 2" key="1">
    <citation type="submission" date="2018-10" db="EMBL/GenBank/DDBJ databases">
        <title>Isolation from soil.</title>
        <authorList>
            <person name="Hu J."/>
        </authorList>
    </citation>
    <scope>NUCLEOTIDE SEQUENCE [LARGE SCALE GENOMIC DNA]</scope>
    <source>
        <strain evidence="1 2">NEAU-Ht49</strain>
    </source>
</reference>
<proteinExistence type="predicted"/>
<organism evidence="1 2">
    <name type="scientific">Actinomadura harenae</name>
    <dbReference type="NCBI Taxonomy" id="2483351"/>
    <lineage>
        <taxon>Bacteria</taxon>
        <taxon>Bacillati</taxon>
        <taxon>Actinomycetota</taxon>
        <taxon>Actinomycetes</taxon>
        <taxon>Streptosporangiales</taxon>
        <taxon>Thermomonosporaceae</taxon>
        <taxon>Actinomadura</taxon>
    </lineage>
</organism>